<evidence type="ECO:0000256" key="3">
    <source>
        <dbReference type="RuleBase" id="RU000363"/>
    </source>
</evidence>
<comment type="caution">
    <text evidence="4">The sequence shown here is derived from an EMBL/GenBank/DDBJ whole genome shotgun (WGS) entry which is preliminary data.</text>
</comment>
<comment type="similarity">
    <text evidence="1 3">Belongs to the short-chain dehydrogenases/reductases (SDR) family.</text>
</comment>
<dbReference type="EMBL" id="JAUEPO010000004">
    <property type="protein sequence ID" value="KAK3323621.1"/>
    <property type="molecule type" value="Genomic_DNA"/>
</dbReference>
<dbReference type="PRINTS" id="PR00081">
    <property type="entry name" value="GDHRDH"/>
</dbReference>
<proteinExistence type="inferred from homology"/>
<evidence type="ECO:0000313" key="4">
    <source>
        <dbReference type="EMBL" id="KAK3323621.1"/>
    </source>
</evidence>
<organism evidence="4 5">
    <name type="scientific">Cercophora scortea</name>
    <dbReference type="NCBI Taxonomy" id="314031"/>
    <lineage>
        <taxon>Eukaryota</taxon>
        <taxon>Fungi</taxon>
        <taxon>Dikarya</taxon>
        <taxon>Ascomycota</taxon>
        <taxon>Pezizomycotina</taxon>
        <taxon>Sordariomycetes</taxon>
        <taxon>Sordariomycetidae</taxon>
        <taxon>Sordariales</taxon>
        <taxon>Lasiosphaeriaceae</taxon>
        <taxon>Cercophora</taxon>
    </lineage>
</organism>
<dbReference type="GO" id="GO:0016491">
    <property type="term" value="F:oxidoreductase activity"/>
    <property type="evidence" value="ECO:0007669"/>
    <property type="project" value="UniProtKB-KW"/>
</dbReference>
<accession>A0AAE0IEK3</accession>
<reference evidence="4" key="2">
    <citation type="submission" date="2023-06" db="EMBL/GenBank/DDBJ databases">
        <authorList>
            <consortium name="Lawrence Berkeley National Laboratory"/>
            <person name="Haridas S."/>
            <person name="Hensen N."/>
            <person name="Bonometti L."/>
            <person name="Westerberg I."/>
            <person name="Brannstrom I.O."/>
            <person name="Guillou S."/>
            <person name="Cros-Aarteil S."/>
            <person name="Calhoun S."/>
            <person name="Kuo A."/>
            <person name="Mondo S."/>
            <person name="Pangilinan J."/>
            <person name="Riley R."/>
            <person name="Labutti K."/>
            <person name="Andreopoulos B."/>
            <person name="Lipzen A."/>
            <person name="Chen C."/>
            <person name="Yanf M."/>
            <person name="Daum C."/>
            <person name="Ng V."/>
            <person name="Clum A."/>
            <person name="Steindorff A."/>
            <person name="Ohm R."/>
            <person name="Martin F."/>
            <person name="Silar P."/>
            <person name="Natvig D."/>
            <person name="Lalanne C."/>
            <person name="Gautier V."/>
            <person name="Ament-Velasquez S.L."/>
            <person name="Kruys A."/>
            <person name="Hutchinson M.I."/>
            <person name="Powell A.J."/>
            <person name="Barry K."/>
            <person name="Miller A.N."/>
            <person name="Grigoriev I.V."/>
            <person name="Debuchy R."/>
            <person name="Gladieux P."/>
            <person name="Thoren M.H."/>
            <person name="Johannesson H."/>
        </authorList>
    </citation>
    <scope>NUCLEOTIDE SEQUENCE</scope>
    <source>
        <strain evidence="4">SMH4131-1</strain>
    </source>
</reference>
<dbReference type="Gene3D" id="3.40.50.720">
    <property type="entry name" value="NAD(P)-binding Rossmann-like Domain"/>
    <property type="match status" value="1"/>
</dbReference>
<evidence type="ECO:0008006" key="6">
    <source>
        <dbReference type="Google" id="ProtNLM"/>
    </source>
</evidence>
<protein>
    <recommendedName>
        <fullName evidence="6">Short-chain dehydrogenase</fullName>
    </recommendedName>
</protein>
<dbReference type="Proteomes" id="UP001286456">
    <property type="component" value="Unassembled WGS sequence"/>
</dbReference>
<evidence type="ECO:0000313" key="5">
    <source>
        <dbReference type="Proteomes" id="UP001286456"/>
    </source>
</evidence>
<dbReference type="PANTHER" id="PTHR24320">
    <property type="entry name" value="RETINOL DEHYDROGENASE"/>
    <property type="match status" value="1"/>
</dbReference>
<keyword evidence="5" id="KW-1185">Reference proteome</keyword>
<evidence type="ECO:0000256" key="2">
    <source>
        <dbReference type="ARBA" id="ARBA00023002"/>
    </source>
</evidence>
<gene>
    <name evidence="4" type="ORF">B0T19DRAFT_426551</name>
</gene>
<dbReference type="SUPFAM" id="SSF51735">
    <property type="entry name" value="NAD(P)-binding Rossmann-fold domains"/>
    <property type="match status" value="1"/>
</dbReference>
<dbReference type="InterPro" id="IPR036291">
    <property type="entry name" value="NAD(P)-bd_dom_sf"/>
</dbReference>
<dbReference type="Pfam" id="PF00106">
    <property type="entry name" value="adh_short"/>
    <property type="match status" value="1"/>
</dbReference>
<dbReference type="PANTHER" id="PTHR24320:SF283">
    <property type="entry name" value="RETINOL DEHYDROGENASE 11"/>
    <property type="match status" value="1"/>
</dbReference>
<dbReference type="InterPro" id="IPR002347">
    <property type="entry name" value="SDR_fam"/>
</dbReference>
<name>A0AAE0IEK3_9PEZI</name>
<dbReference type="AlphaFoldDB" id="A0AAE0IEK3"/>
<dbReference type="PRINTS" id="PR00080">
    <property type="entry name" value="SDRFAMILY"/>
</dbReference>
<evidence type="ECO:0000256" key="1">
    <source>
        <dbReference type="ARBA" id="ARBA00006484"/>
    </source>
</evidence>
<reference evidence="4" key="1">
    <citation type="journal article" date="2023" name="Mol. Phylogenet. Evol.">
        <title>Genome-scale phylogeny and comparative genomics of the fungal order Sordariales.</title>
        <authorList>
            <person name="Hensen N."/>
            <person name="Bonometti L."/>
            <person name="Westerberg I."/>
            <person name="Brannstrom I.O."/>
            <person name="Guillou S."/>
            <person name="Cros-Aarteil S."/>
            <person name="Calhoun S."/>
            <person name="Haridas S."/>
            <person name="Kuo A."/>
            <person name="Mondo S."/>
            <person name="Pangilinan J."/>
            <person name="Riley R."/>
            <person name="LaButti K."/>
            <person name="Andreopoulos B."/>
            <person name="Lipzen A."/>
            <person name="Chen C."/>
            <person name="Yan M."/>
            <person name="Daum C."/>
            <person name="Ng V."/>
            <person name="Clum A."/>
            <person name="Steindorff A."/>
            <person name="Ohm R.A."/>
            <person name="Martin F."/>
            <person name="Silar P."/>
            <person name="Natvig D.O."/>
            <person name="Lalanne C."/>
            <person name="Gautier V."/>
            <person name="Ament-Velasquez S.L."/>
            <person name="Kruys A."/>
            <person name="Hutchinson M.I."/>
            <person name="Powell A.J."/>
            <person name="Barry K."/>
            <person name="Miller A.N."/>
            <person name="Grigoriev I.V."/>
            <person name="Debuchy R."/>
            <person name="Gladieux P."/>
            <person name="Hiltunen Thoren M."/>
            <person name="Johannesson H."/>
        </authorList>
    </citation>
    <scope>NUCLEOTIDE SEQUENCE</scope>
    <source>
        <strain evidence="4">SMH4131-1</strain>
    </source>
</reference>
<keyword evidence="2" id="KW-0560">Oxidoreductase</keyword>
<sequence length="319" mass="34310">MANSFGFHTTGDELVKHFGDRVAGRIFLITGPSEGGIGAETAISLARGNPSTLVLVGRSVERIQPTIDAIRDINAAIHVKLVLADLASMVNVCEAAQEILNDASIPHIDVQINNAAIMACPYSLTKDGFELQLAAGYLGHFVLTNHILPKLSKPGGRIINVSSMGNLASGIRWDDPNFTKVSEYNEWDAYGQAKTANVLFSIELNRRLAARGIRSFALHPGSFASGLAKFLTPELLQEAWDKIIGVSGVRPARKSLQQACATTLRAALDPALEAEEGVWLADCQLTTDPSTIAPWALDAHDATRLWALSEELVGEKFDA</sequence>